<gene>
    <name evidence="6" type="ORF">Mal64_05760</name>
</gene>
<feature type="compositionally biased region" description="Basic and acidic residues" evidence="4">
    <location>
        <begin position="2978"/>
        <end position="2987"/>
    </location>
</feature>
<keyword evidence="7" id="KW-1185">Reference proteome</keyword>
<protein>
    <submittedName>
        <fullName evidence="6">Tetratricopeptide repeat protein</fullName>
    </submittedName>
</protein>
<dbReference type="SMART" id="SM00028">
    <property type="entry name" value="TPR"/>
    <property type="match status" value="8"/>
</dbReference>
<feature type="repeat" description="TPR" evidence="3">
    <location>
        <begin position="778"/>
        <end position="811"/>
    </location>
</feature>
<accession>A0A5C5ZRL6</accession>
<dbReference type="PROSITE" id="PS51257">
    <property type="entry name" value="PROKAR_LIPOPROTEIN"/>
    <property type="match status" value="1"/>
</dbReference>
<feature type="repeat" description="TPR" evidence="3">
    <location>
        <begin position="160"/>
        <end position="193"/>
    </location>
</feature>
<dbReference type="SUPFAM" id="SSF48452">
    <property type="entry name" value="TPR-like"/>
    <property type="match status" value="3"/>
</dbReference>
<feature type="repeat" description="TPR" evidence="3">
    <location>
        <begin position="1550"/>
        <end position="1583"/>
    </location>
</feature>
<reference evidence="6 7" key="1">
    <citation type="submission" date="2019-02" db="EMBL/GenBank/DDBJ databases">
        <title>Deep-cultivation of Planctomycetes and their phenomic and genomic characterization uncovers novel biology.</title>
        <authorList>
            <person name="Wiegand S."/>
            <person name="Jogler M."/>
            <person name="Boedeker C."/>
            <person name="Pinto D."/>
            <person name="Vollmers J."/>
            <person name="Rivas-Marin E."/>
            <person name="Kohn T."/>
            <person name="Peeters S.H."/>
            <person name="Heuer A."/>
            <person name="Rast P."/>
            <person name="Oberbeckmann S."/>
            <person name="Bunk B."/>
            <person name="Jeske O."/>
            <person name="Meyerdierks A."/>
            <person name="Storesund J.E."/>
            <person name="Kallscheuer N."/>
            <person name="Luecker S."/>
            <person name="Lage O.M."/>
            <person name="Pohl T."/>
            <person name="Merkel B.J."/>
            <person name="Hornburger P."/>
            <person name="Mueller R.-W."/>
            <person name="Bruemmer F."/>
            <person name="Labrenz M."/>
            <person name="Spormann A.M."/>
            <person name="Op Den Camp H."/>
            <person name="Overmann J."/>
            <person name="Amann R."/>
            <person name="Jetten M.S.M."/>
            <person name="Mascher T."/>
            <person name="Medema M.H."/>
            <person name="Devos D.P."/>
            <person name="Kaster A.-K."/>
            <person name="Ovreas L."/>
            <person name="Rohde M."/>
            <person name="Galperin M.Y."/>
            <person name="Jogler C."/>
        </authorList>
    </citation>
    <scope>NUCLEOTIDE SEQUENCE [LARGE SCALE GENOMIC DNA]</scope>
    <source>
        <strain evidence="6 7">Mal64</strain>
    </source>
</reference>
<dbReference type="InterPro" id="IPR019734">
    <property type="entry name" value="TPR_rpt"/>
</dbReference>
<evidence type="ECO:0000313" key="6">
    <source>
        <dbReference type="EMBL" id="TWT90192.1"/>
    </source>
</evidence>
<dbReference type="RefSeq" id="WP_146396759.1">
    <property type="nucleotide sequence ID" value="NZ_SJPQ01000001.1"/>
</dbReference>
<dbReference type="InterPro" id="IPR011990">
    <property type="entry name" value="TPR-like_helical_dom_sf"/>
</dbReference>
<feature type="region of interest" description="Disordered" evidence="4">
    <location>
        <begin position="2978"/>
        <end position="3062"/>
    </location>
</feature>
<dbReference type="InterPro" id="IPR051012">
    <property type="entry name" value="CellSynth/LPSAsmb/PSIAsmb"/>
</dbReference>
<feature type="compositionally biased region" description="Polar residues" evidence="4">
    <location>
        <begin position="1670"/>
        <end position="1690"/>
    </location>
</feature>
<evidence type="ECO:0000313" key="7">
    <source>
        <dbReference type="Proteomes" id="UP000315440"/>
    </source>
</evidence>
<comment type="caution">
    <text evidence="6">The sequence shown here is derived from an EMBL/GenBank/DDBJ whole genome shotgun (WGS) entry which is preliminary data.</text>
</comment>
<feature type="region of interest" description="Disordered" evidence="4">
    <location>
        <begin position="1670"/>
        <end position="1705"/>
    </location>
</feature>
<feature type="signal peptide" evidence="5">
    <location>
        <begin position="1"/>
        <end position="26"/>
    </location>
</feature>
<feature type="repeat" description="TPR" evidence="3">
    <location>
        <begin position="303"/>
        <end position="336"/>
    </location>
</feature>
<evidence type="ECO:0000256" key="4">
    <source>
        <dbReference type="SAM" id="MobiDB-lite"/>
    </source>
</evidence>
<dbReference type="Pfam" id="PF13181">
    <property type="entry name" value="TPR_8"/>
    <property type="match status" value="1"/>
</dbReference>
<keyword evidence="5" id="KW-0732">Signal</keyword>
<dbReference type="PANTHER" id="PTHR45586">
    <property type="entry name" value="TPR REPEAT-CONTAINING PROTEIN PA4667"/>
    <property type="match status" value="1"/>
</dbReference>
<sequence length="3062" mass="341700" precursor="true">MTRWRRKPWIAATVLGLLIACTIADAETSSDQQNATEPPAAAAKYHRVLLRRPDPGYLYDRFMGAWLDESSHEELEAFLVERAKASSDAADGLLLAFYYSKQGDDLKAIERFRATLEGSPGSASAWYEKAVLEARTLDFETALSDLDAAGKADPDDELSVKIAKLRGQLLVRERRQEEALQVFNELLAARPDDAELAEDVIELEVDEQLYDEAIAQSQRLIQQTKDPYRRVLRTLRVGDIHQLAGRRDEAMAVYRGVLGDIGMGSWLEREVLAQIERAYRKQDDVASLKDEYEKLLEEHPRRVGVHRGYASVLVDLGDADGAIECFKKVLEITPGDRANQEAFVQLCLRADKTAEARKRLKALVEQHPRDGELWLQLAELRSKTKDPAAAAAAVDEFLAVSDKSEYAHLRAARLLERLELVDGAREKYALLTDTFPDSPTAKESRAAFLYKADDKEQAIELWLAAAEGDDPQQAVRVARALASRQEHEAAHGLLDARREAFASDSLFLGQLIDEKLALEKAAEAVPLALRRVDLAEAPRELEEAISQAARVIARAEVTAATAEDLSANATTPQRVCLLSELHEQTGDVQAADSALEALAAAGDPLAIGQQVRLAQRRRDWDAAAAAVRRLIDLPGGRKSVNVRRLVECYQRAYRHDDALKWIPEWKKLSPGGTSPWLTESRLLLIEGEKDAALEVLREAMREFEGAVEVRDTLARTYESVGKLADAERIYWRAFEDTEDALGKVRVVEQLARLAQQQGKTESFVANLQERRRENRTAIEPLMALAAAHRVAGDYEKRLQVLAEAAKLRPDDLSLLRQIATIQEQEGDWEAARDTLQRAAPLDKTDTVERHLVRLLLRWGNTQEAYARLYRLSGGEDAESKDLEDLADAMMSVGDWDQAARFLEPITERRPNEYRLRYLRAIALEEYAEPLAAAQEFLRLLNTNESEAAKNPPPAAGSMTANSYYDQLKEAAPPGVVELMTAVQSSRMAYQYRQMRGRNRYAGRHTQATVNLPASLENARQHALAHLGSVMRYLEEGEAETIRDEITRMRLPEADALLSIGGETNNQAAMIAGMLERRPERESVMAFALLWGGQNHNIDNDFYRRSRDAFADRWPQLALLAAIKGAMASEEMRGEEDIALAEQLLRSEDEPNAIMLMQVFQAIRNSSGVASVIPERLQELIRRRLVEWYPKVRDSQPYGQHLFSMAAGVLKSSPDPTEFVRLLEEEVVRQKSDGAKHPHAAAMHAHHLQQNFLAPPSFPPVSLQDFPLQVVALLGAQQSNNLFFNADPRDAAAAQWSDEAVDGLLPSVADPTLRVLLANHVGREKVVESEIAALETKEGPTIDDCMIAAGWACQNDELEKALGWLQKARFLPMERAVRNHIDSQLAGVAQRIANEADPDVLSDAEKGGDVPDWLLAGREAAMRLRQVTLQPNQRTQLGTTMELLGLEKEARRLTASAPANAAGSTATRVVLQSSGPTPQSQIDRLLAANKHEAAAKLLAQELRGMISQHGHQPGNRSYFNHVTREFRGRLNKLGLTDEVLAVIDPGDSRNPQRVVEFAEALDALGQSERALELWERALELRPREDTYRVKLMLASTDADRLEEATARFEEFKPGGAEELAAQILASYQNNYRDPFEPRWRRAELGIALFDHESNSPRADLAWAPLLRKNLSNPQHGNNSSMPSLYQRQGSNRHSDTTRENEERRRELHDRLCRKMLAHAALADEGFMGLMASFEASGGDLTDAPEYEQMARDVLMRLEGRPLSSAAFHRHTVHYNQSDLVAMRPPGEHLVWVCWREGDWSALEDEVLPHLRDHGRGDLARRLEAYRGLYEADAEGFAQAAREYLRRVPSGLTRYDVEEQPELLVIEAWRRRDFGGGEGADLDPLVTGWMKQVAQTARSTRMPPFVLDYAEGLIERDGVAAADAWLEHIAELFAGPREKRQDYIAKHFTRNQIQSGTPNMAIHCLGHMISEALKQPRLFAAATRLLNEGRVNGIVQNAEYAIQQGLQKALNDDSIDPVEFFEELGLLSDAPRDPTAGLATERFYNLLRSRLSRQGEREDRLVEALADRQPQTIGVLMLRSLARDADSDLPAKLLQRIGEQLDELRALETSRQTEIAKQIDQITQSTAEAALVKAKNENPAVQEASDWLEERLRQGGLAVWDKLRETKRFQELGVEGHQLDEWMARELTPLVHADPATAAEAFYKVIDLYHDAVASGSTHYYFGGNTELHLLQQLGYRSQNGDRGSLDMVRLHIALAHNKGAERFALSHNTSQRFFQAFRHRFDSAIRENRSSKGDNQPIQDCLRQLDDDLSGDDSPLLLAAMLYVTQRASHQDLESLQELLTNGADEGLANPNLVGYLQTATGLALDNKDRSQSKSLESQKPAPHHERVIEILSDKSLPLSARMTVASGLLHYDNDMMPIETARAVAWLGAEAFGGEIAYSYELERQLAENLETLLAESTEDEAALAFLEAWHQRFVRRPPSSKAQHHLQKPTEAHDASGLVRILAASYLIGDSASAHRLLHKYSAKIANRQETIALVAREGEIKRAAALAQRGWSNLPSTNLSPPCVHYDERIERVMPELIKAIGDRSLAYLIEASIARLPDPKGAEDAVRDERLSAVAERFEQADIKQPQMRRITLLQLAARDAALDQVAEPLREAVEQIDLVKLAELNVSDFDEAALLVARHAHWAARRGDPGPAAELITTLMEADTSRMWRLNNVMHQHGQSTIRLLAHQIRDYDAEACEQLAPLLRSLTTNDEWRNMGGNQSQELTMLTHLKAGLIDEYCDWLAGLEESSVRQFRQRGVYNDMWKSVEETLELKGEPLATRIDRLVDVIRMAHASGWVFASDPSRVSLRFRGGHKNFEPYKAFFSKEELPEAVQGVASRVPADGLTWLAGAAALKRSKQYAEAANAFEASADAAPSGQAVRAYLARLEAVRCYLQPGQTDKARKQIDELGNTPPPSDAAENQYDSLVLRIDKLTAERDNNHDEASDTAVETNASEPAPSTADATTHDEGGETAHDEATHDEATHDEAAHDEADHDDEKPEDTVIENETSEPDAASNQAA</sequence>
<evidence type="ECO:0000256" key="3">
    <source>
        <dbReference type="PROSITE-ProRule" id="PRU00339"/>
    </source>
</evidence>
<dbReference type="PROSITE" id="PS50005">
    <property type="entry name" value="TPR"/>
    <property type="match status" value="4"/>
</dbReference>
<dbReference type="Gene3D" id="1.25.40.10">
    <property type="entry name" value="Tetratricopeptide repeat domain"/>
    <property type="match status" value="3"/>
</dbReference>
<evidence type="ECO:0000256" key="5">
    <source>
        <dbReference type="SAM" id="SignalP"/>
    </source>
</evidence>
<name>A0A5C5ZRL6_9BACT</name>
<dbReference type="OrthoDB" id="218623at2"/>
<feature type="compositionally biased region" description="Basic and acidic residues" evidence="4">
    <location>
        <begin position="1691"/>
        <end position="1705"/>
    </location>
</feature>
<feature type="chain" id="PRO_5022706919" evidence="5">
    <location>
        <begin position="27"/>
        <end position="3062"/>
    </location>
</feature>
<dbReference type="EMBL" id="SJPQ01000001">
    <property type="protein sequence ID" value="TWT90192.1"/>
    <property type="molecule type" value="Genomic_DNA"/>
</dbReference>
<evidence type="ECO:0000256" key="1">
    <source>
        <dbReference type="ARBA" id="ARBA00022737"/>
    </source>
</evidence>
<keyword evidence="2 3" id="KW-0802">TPR repeat</keyword>
<dbReference type="PANTHER" id="PTHR45586:SF1">
    <property type="entry name" value="LIPOPOLYSACCHARIDE ASSEMBLY PROTEIN B"/>
    <property type="match status" value="1"/>
</dbReference>
<dbReference type="SUPFAM" id="SSF81901">
    <property type="entry name" value="HCP-like"/>
    <property type="match status" value="1"/>
</dbReference>
<feature type="compositionally biased region" description="Basic and acidic residues" evidence="4">
    <location>
        <begin position="3007"/>
        <end position="3044"/>
    </location>
</feature>
<keyword evidence="1" id="KW-0677">Repeat</keyword>
<evidence type="ECO:0000256" key="2">
    <source>
        <dbReference type="ARBA" id="ARBA00022803"/>
    </source>
</evidence>
<organism evidence="6 7">
    <name type="scientific">Pseudobythopirellula maris</name>
    <dbReference type="NCBI Taxonomy" id="2527991"/>
    <lineage>
        <taxon>Bacteria</taxon>
        <taxon>Pseudomonadati</taxon>
        <taxon>Planctomycetota</taxon>
        <taxon>Planctomycetia</taxon>
        <taxon>Pirellulales</taxon>
        <taxon>Lacipirellulaceae</taxon>
        <taxon>Pseudobythopirellula</taxon>
    </lineage>
</organism>
<dbReference type="Proteomes" id="UP000315440">
    <property type="component" value="Unassembled WGS sequence"/>
</dbReference>
<proteinExistence type="predicted"/>